<name>A0A2S0MGD3_9BURK</name>
<dbReference type="InterPro" id="IPR052533">
    <property type="entry name" value="WalJ/YycJ-like"/>
</dbReference>
<dbReference type="Gene3D" id="3.60.15.10">
    <property type="entry name" value="Ribonuclease Z/Hydroxyacylglutathione hydrolase-like"/>
    <property type="match status" value="1"/>
</dbReference>
<reference evidence="2 3" key="1">
    <citation type="submission" date="2018-03" db="EMBL/GenBank/DDBJ databases">
        <title>Genome sequencing of Ottowia sp.</title>
        <authorList>
            <person name="Kim S.-J."/>
            <person name="Heo J."/>
            <person name="Kwon S.-W."/>
        </authorList>
    </citation>
    <scope>NUCLEOTIDE SEQUENCE [LARGE SCALE GENOMIC DNA]</scope>
    <source>
        <strain evidence="2 3">KADR8-3</strain>
    </source>
</reference>
<dbReference type="Pfam" id="PF12706">
    <property type="entry name" value="Lactamase_B_2"/>
    <property type="match status" value="1"/>
</dbReference>
<protein>
    <submittedName>
        <fullName evidence="2">MBL fold metallo-hydrolase</fullName>
    </submittedName>
</protein>
<dbReference type="PANTHER" id="PTHR47619:SF1">
    <property type="entry name" value="EXODEOXYRIBONUCLEASE WALJ"/>
    <property type="match status" value="1"/>
</dbReference>
<dbReference type="Proteomes" id="UP000239709">
    <property type="component" value="Chromosome"/>
</dbReference>
<keyword evidence="2" id="KW-0378">Hydrolase</keyword>
<proteinExistence type="predicted"/>
<sequence length="259" mass="27818">MLRFRSLASGSAGNATLVEATEGMQRTRVLIDCGLGWRQLQAALARCDLSADDVDAVFITHEHGDHVGSAPLLAQRHRAALWTSAGTAQALRDAGYEGPANIARDGQMLAIGALQIRPFTVPHDAREPLQLRCTDGARDLGILTDLGHVTPYVLRQLARCHALMLEANHDPAMLAASRYPPFLKRRVGGEHGHLSNDQAAAALAYLNHDALTTLVAAHLSERNNLPMLARSALASALNCAPKDVLVAERHGMAEGWLTV</sequence>
<feature type="domain" description="Metallo-beta-lactamase" evidence="1">
    <location>
        <begin position="12"/>
        <end position="191"/>
    </location>
</feature>
<organism evidence="2 3">
    <name type="scientific">Ottowia oryzae</name>
    <dbReference type="NCBI Taxonomy" id="2109914"/>
    <lineage>
        <taxon>Bacteria</taxon>
        <taxon>Pseudomonadati</taxon>
        <taxon>Pseudomonadota</taxon>
        <taxon>Betaproteobacteria</taxon>
        <taxon>Burkholderiales</taxon>
        <taxon>Comamonadaceae</taxon>
        <taxon>Ottowia</taxon>
    </lineage>
</organism>
<accession>A0A2S0MGD3</accession>
<gene>
    <name evidence="2" type="ORF">C6570_12465</name>
</gene>
<dbReference type="InterPro" id="IPR001279">
    <property type="entry name" value="Metallo-B-lactamas"/>
</dbReference>
<evidence type="ECO:0000313" key="2">
    <source>
        <dbReference type="EMBL" id="AVO34955.1"/>
    </source>
</evidence>
<evidence type="ECO:0000313" key="3">
    <source>
        <dbReference type="Proteomes" id="UP000239709"/>
    </source>
</evidence>
<dbReference type="GO" id="GO:0016787">
    <property type="term" value="F:hydrolase activity"/>
    <property type="evidence" value="ECO:0007669"/>
    <property type="project" value="UniProtKB-KW"/>
</dbReference>
<dbReference type="RefSeq" id="WP_106703504.1">
    <property type="nucleotide sequence ID" value="NZ_CP027666.1"/>
</dbReference>
<dbReference type="InterPro" id="IPR036866">
    <property type="entry name" value="RibonucZ/Hydroxyglut_hydro"/>
</dbReference>
<dbReference type="AlphaFoldDB" id="A0A2S0MGD3"/>
<keyword evidence="3" id="KW-1185">Reference proteome</keyword>
<dbReference type="KEGG" id="otk:C6570_12465"/>
<dbReference type="SUPFAM" id="SSF56281">
    <property type="entry name" value="Metallo-hydrolase/oxidoreductase"/>
    <property type="match status" value="1"/>
</dbReference>
<dbReference type="OrthoDB" id="9803916at2"/>
<dbReference type="EMBL" id="CP027666">
    <property type="protein sequence ID" value="AVO34955.1"/>
    <property type="molecule type" value="Genomic_DNA"/>
</dbReference>
<evidence type="ECO:0000259" key="1">
    <source>
        <dbReference type="SMART" id="SM00849"/>
    </source>
</evidence>
<dbReference type="PANTHER" id="PTHR47619">
    <property type="entry name" value="METALLO-HYDROLASE YYCJ-RELATED"/>
    <property type="match status" value="1"/>
</dbReference>
<dbReference type="SMART" id="SM00849">
    <property type="entry name" value="Lactamase_B"/>
    <property type="match status" value="1"/>
</dbReference>